<dbReference type="PANTHER" id="PTHR11849">
    <property type="entry name" value="ETS"/>
    <property type="match status" value="1"/>
</dbReference>
<dbReference type="InterPro" id="IPR046328">
    <property type="entry name" value="ETS_fam"/>
</dbReference>
<dbReference type="EMBL" id="GANO01001934">
    <property type="protein sequence ID" value="JAB57937.1"/>
    <property type="molecule type" value="mRNA"/>
</dbReference>
<dbReference type="InterPro" id="IPR036390">
    <property type="entry name" value="WH_DNA-bd_sf"/>
</dbReference>
<keyword evidence="2" id="KW-0238">DNA-binding</keyword>
<accession>U5EVB3</accession>
<dbReference type="GO" id="GO:0005634">
    <property type="term" value="C:nucleus"/>
    <property type="evidence" value="ECO:0007669"/>
    <property type="project" value="TreeGrafter"/>
</dbReference>
<dbReference type="SMART" id="SM00251">
    <property type="entry name" value="SAM_PNT"/>
    <property type="match status" value="1"/>
</dbReference>
<dbReference type="PROSITE" id="PS00345">
    <property type="entry name" value="ETS_DOMAIN_1"/>
    <property type="match status" value="1"/>
</dbReference>
<dbReference type="PANTHER" id="PTHR11849:SF182">
    <property type="entry name" value="SAM POINTED DOMAIN-CONTAINING ETS TRANSCRIPTION FACTOR"/>
    <property type="match status" value="1"/>
</dbReference>
<dbReference type="AlphaFoldDB" id="U5EVB3"/>
<comment type="similarity">
    <text evidence="1">Belongs to the ETS family.</text>
</comment>
<evidence type="ECO:0000256" key="3">
    <source>
        <dbReference type="SAM" id="MobiDB-lite"/>
    </source>
</evidence>
<feature type="compositionally biased region" description="Low complexity" evidence="3">
    <location>
        <begin position="400"/>
        <end position="440"/>
    </location>
</feature>
<dbReference type="SUPFAM" id="SSF47769">
    <property type="entry name" value="SAM/Pointed domain"/>
    <property type="match status" value="1"/>
</dbReference>
<name>U5EVB3_9DIPT</name>
<evidence type="ECO:0000313" key="5">
    <source>
        <dbReference type="EMBL" id="JAB57937.1"/>
    </source>
</evidence>
<dbReference type="Pfam" id="PF02198">
    <property type="entry name" value="SAM_PNT"/>
    <property type="match status" value="1"/>
</dbReference>
<feature type="domain" description="PNT" evidence="4">
    <location>
        <begin position="264"/>
        <end position="352"/>
    </location>
</feature>
<feature type="compositionally biased region" description="Acidic residues" evidence="3">
    <location>
        <begin position="376"/>
        <end position="395"/>
    </location>
</feature>
<dbReference type="GO" id="GO:0043565">
    <property type="term" value="F:sequence-specific DNA binding"/>
    <property type="evidence" value="ECO:0007669"/>
    <property type="project" value="InterPro"/>
</dbReference>
<dbReference type="InterPro" id="IPR013761">
    <property type="entry name" value="SAM/pointed_sf"/>
</dbReference>
<feature type="non-terminal residue" evidence="5">
    <location>
        <position position="1"/>
    </location>
</feature>
<feature type="non-terminal residue" evidence="5">
    <location>
        <position position="483"/>
    </location>
</feature>
<dbReference type="SUPFAM" id="SSF46785">
    <property type="entry name" value="Winged helix' DNA-binding domain"/>
    <property type="match status" value="1"/>
</dbReference>
<sequence>PQTVPISGVDHISDVFSSYADFFDLSLLPSDCEVPLSPQSQQQLSMLQLSTASYSPDYIPATIFHDSQITDLQQMKQEKLSSWNDSNASGKVTSTTVTPNSVLLEQLQAGPLYQYYTSPLLSPPQQHDQQQFNNVFPPSPCPSIQDINSPQPSSNTTSTVLNIKQEYCFLPPSPPDSNGLPSPLHCGSANEIKSEFDSTLMIGSPEDPNFSFNNKKDHQLLREYLQDTTFQRKHNLKPLALESLFGGWTTRGDIEPVISLALEHARRDVQATCAALDIPSDPQKWTSNQVQSWLKSTLKQFKLTHQPMENLEKLFPENGEQLILLSEDEFVGRMPQAGSTLHAQLEVWKAAFYDVPPLPIQSNQSTISTPIPWSPDTDDTDMNGELSDDEDEEMLNESITLPTPSPTTTDLTVIGTASGTSTTSSSSSSTTGTTTTTTAGPTKTRQGGSHIHLWQFLKELLATPQVNGTAIRWLDRSKGVFKI</sequence>
<dbReference type="GO" id="GO:0000981">
    <property type="term" value="F:DNA-binding transcription factor activity, RNA polymerase II-specific"/>
    <property type="evidence" value="ECO:0007669"/>
    <property type="project" value="TreeGrafter"/>
</dbReference>
<dbReference type="InterPro" id="IPR003118">
    <property type="entry name" value="Pointed_dom"/>
</dbReference>
<evidence type="ECO:0000256" key="1">
    <source>
        <dbReference type="ARBA" id="ARBA00005562"/>
    </source>
</evidence>
<dbReference type="Gene3D" id="1.10.150.50">
    <property type="entry name" value="Transcription Factor, Ets-1"/>
    <property type="match status" value="1"/>
</dbReference>
<feature type="region of interest" description="Disordered" evidence="3">
    <location>
        <begin position="363"/>
        <end position="447"/>
    </location>
</feature>
<dbReference type="PROSITE" id="PS51433">
    <property type="entry name" value="PNT"/>
    <property type="match status" value="1"/>
</dbReference>
<evidence type="ECO:0000259" key="4">
    <source>
        <dbReference type="PROSITE" id="PS51433"/>
    </source>
</evidence>
<protein>
    <submittedName>
        <fullName evidence="5">Putative ets at 98b</fullName>
    </submittedName>
</protein>
<organism evidence="5">
    <name type="scientific">Corethrella appendiculata</name>
    <dbReference type="NCBI Taxonomy" id="1370023"/>
    <lineage>
        <taxon>Eukaryota</taxon>
        <taxon>Metazoa</taxon>
        <taxon>Ecdysozoa</taxon>
        <taxon>Arthropoda</taxon>
        <taxon>Hexapoda</taxon>
        <taxon>Insecta</taxon>
        <taxon>Pterygota</taxon>
        <taxon>Neoptera</taxon>
        <taxon>Endopterygota</taxon>
        <taxon>Diptera</taxon>
        <taxon>Nematocera</taxon>
        <taxon>Culicoidea</taxon>
        <taxon>Chaoboridae</taxon>
        <taxon>Corethrella</taxon>
    </lineage>
</organism>
<dbReference type="Gene3D" id="1.10.10.10">
    <property type="entry name" value="Winged helix-like DNA-binding domain superfamily/Winged helix DNA-binding domain"/>
    <property type="match status" value="1"/>
</dbReference>
<proteinExistence type="evidence at transcript level"/>
<dbReference type="InterPro" id="IPR000418">
    <property type="entry name" value="Ets_dom"/>
</dbReference>
<dbReference type="GO" id="GO:0030154">
    <property type="term" value="P:cell differentiation"/>
    <property type="evidence" value="ECO:0007669"/>
    <property type="project" value="TreeGrafter"/>
</dbReference>
<evidence type="ECO:0000256" key="2">
    <source>
        <dbReference type="ARBA" id="ARBA00023125"/>
    </source>
</evidence>
<reference evidence="5" key="1">
    <citation type="journal article" date="2014" name="Insect Biochem. Mol. Biol.">
        <title>An insight into the sialome of the frog biting fly, Corethrella appendiculata.</title>
        <authorList>
            <person name="Ribeiro J.M.C."/>
            <person name="Chagas A.C."/>
            <person name="Pham V.M."/>
            <person name="Lounibos L.P."/>
            <person name="Calvo E."/>
        </authorList>
    </citation>
    <scope>NUCLEOTIDE SEQUENCE</scope>
    <source>
        <tissue evidence="5">Salivary glands</tissue>
    </source>
</reference>
<dbReference type="InterPro" id="IPR036388">
    <property type="entry name" value="WH-like_DNA-bd_sf"/>
</dbReference>